<dbReference type="GO" id="GO:0005951">
    <property type="term" value="C:carbamoyl-phosphate synthase complex"/>
    <property type="evidence" value="ECO:0007669"/>
    <property type="project" value="TreeGrafter"/>
</dbReference>
<dbReference type="InterPro" id="IPR005480">
    <property type="entry name" value="CPSase_lsu_oligo"/>
</dbReference>
<evidence type="ECO:0000256" key="33">
    <source>
        <dbReference type="ARBA" id="ARBA00048859"/>
    </source>
</evidence>
<dbReference type="PROSITE" id="PS51273">
    <property type="entry name" value="GATASE_TYPE_1"/>
    <property type="match status" value="1"/>
</dbReference>
<dbReference type="PANTHER" id="PTHR11405:SF5">
    <property type="entry name" value="CAD PROTEIN"/>
    <property type="match status" value="1"/>
</dbReference>
<keyword evidence="14" id="KW-0677">Repeat</keyword>
<evidence type="ECO:0000256" key="2">
    <source>
        <dbReference type="ARBA" id="ARBA00004812"/>
    </source>
</evidence>
<dbReference type="GO" id="GO:0044205">
    <property type="term" value="P:'de novo' UMP biosynthetic process"/>
    <property type="evidence" value="ECO:0007669"/>
    <property type="project" value="UniProtKB-UniPathway"/>
</dbReference>
<evidence type="ECO:0000256" key="29">
    <source>
        <dbReference type="ARBA" id="ARBA00044334"/>
    </source>
</evidence>
<dbReference type="GO" id="GO:0004088">
    <property type="term" value="F:carbamoyl-phosphate synthase (glutamine-hydrolyzing) activity"/>
    <property type="evidence" value="ECO:0007669"/>
    <property type="project" value="UniProtKB-EC"/>
</dbReference>
<dbReference type="PRINTS" id="PR00101">
    <property type="entry name" value="ATCASE"/>
</dbReference>
<proteinExistence type="inferred from homology"/>
<dbReference type="SMART" id="SM01096">
    <property type="entry name" value="CPSase_L_D3"/>
    <property type="match status" value="1"/>
</dbReference>
<comment type="similarity">
    <text evidence="22">In the C-terminal section; belongs to the aspartate/ornithine carbamoyltransferase superfamily. ATCase family.</text>
</comment>
<dbReference type="Gene3D" id="3.50.30.20">
    <property type="entry name" value="Carbamoyl-phosphate synthase small subunit, N-terminal domain"/>
    <property type="match status" value="1"/>
</dbReference>
<dbReference type="SMART" id="SM01097">
    <property type="entry name" value="CPSase_sm_chain"/>
    <property type="match status" value="1"/>
</dbReference>
<feature type="domain" description="MGS-like" evidence="40">
    <location>
        <begin position="1260"/>
        <end position="1411"/>
    </location>
</feature>
<dbReference type="PROSITE" id="PS50975">
    <property type="entry name" value="ATP_GRASP"/>
    <property type="match status" value="2"/>
</dbReference>
<dbReference type="PROSITE" id="PS51855">
    <property type="entry name" value="MGS"/>
    <property type="match status" value="1"/>
</dbReference>
<dbReference type="InterPro" id="IPR029062">
    <property type="entry name" value="Class_I_gatase-like"/>
</dbReference>
<dbReference type="InterPro" id="IPR036914">
    <property type="entry name" value="MGS-like_dom_sf"/>
</dbReference>
<keyword evidence="13" id="KW-0479">Metal-binding</keyword>
<dbReference type="GO" id="GO:0006207">
    <property type="term" value="P:'de novo' pyrimidine nucleobase biosynthetic process"/>
    <property type="evidence" value="ECO:0007669"/>
    <property type="project" value="InterPro"/>
</dbReference>
<evidence type="ECO:0000256" key="14">
    <source>
        <dbReference type="ARBA" id="ARBA00022737"/>
    </source>
</evidence>
<feature type="domain" description="ATP-grasp" evidence="39">
    <location>
        <begin position="504"/>
        <end position="695"/>
    </location>
</feature>
<dbReference type="Pfam" id="PF00988">
    <property type="entry name" value="CPSase_sm_chain"/>
    <property type="match status" value="1"/>
</dbReference>
<dbReference type="InterPro" id="IPR006274">
    <property type="entry name" value="CarbamoylP_synth_ssu"/>
</dbReference>
<comment type="catalytic activity">
    <reaction evidence="34">
        <text>L-glutamine + H2O = L-glutamate + NH4(+)</text>
        <dbReference type="Rhea" id="RHEA:15889"/>
        <dbReference type="ChEBI" id="CHEBI:15377"/>
        <dbReference type="ChEBI" id="CHEBI:28938"/>
        <dbReference type="ChEBI" id="CHEBI:29985"/>
        <dbReference type="ChEBI" id="CHEBI:58359"/>
        <dbReference type="EC" id="3.5.1.2"/>
    </reaction>
</comment>
<evidence type="ECO:0000256" key="7">
    <source>
        <dbReference type="ARBA" id="ARBA00012738"/>
    </source>
</evidence>
<dbReference type="Pfam" id="PF02787">
    <property type="entry name" value="CPSase_L_D3"/>
    <property type="match status" value="1"/>
</dbReference>
<dbReference type="Proteomes" id="UP000536275">
    <property type="component" value="Unassembled WGS sequence"/>
</dbReference>
<evidence type="ECO:0000256" key="3">
    <source>
        <dbReference type="ARBA" id="ARBA00004852"/>
    </source>
</evidence>
<evidence type="ECO:0000256" key="37">
    <source>
        <dbReference type="PROSITE-ProRule" id="PRU00409"/>
    </source>
</evidence>
<dbReference type="GO" id="GO:0046872">
    <property type="term" value="F:metal ion binding"/>
    <property type="evidence" value="ECO:0007669"/>
    <property type="project" value="UniProtKB-KW"/>
</dbReference>
<dbReference type="EC" id="3.5.2.3" evidence="8"/>
<evidence type="ECO:0000256" key="25">
    <source>
        <dbReference type="ARBA" id="ARBA00044031"/>
    </source>
</evidence>
<dbReference type="FunFam" id="3.30.470.20:FF:000004">
    <property type="entry name" value="Carbamoyl-phosphate synthase (glutamine-hydrolyzing)"/>
    <property type="match status" value="1"/>
</dbReference>
<gene>
    <name evidence="41" type="ORF">FOB64_004140</name>
</gene>
<dbReference type="CDD" id="cd01423">
    <property type="entry name" value="MGS_CPS_I_III"/>
    <property type="match status" value="1"/>
</dbReference>
<dbReference type="EC" id="3.5.1.2" evidence="9"/>
<evidence type="ECO:0000256" key="24">
    <source>
        <dbReference type="ARBA" id="ARBA00043998"/>
    </source>
</evidence>
<dbReference type="GO" id="GO:0004359">
    <property type="term" value="F:glutaminase activity"/>
    <property type="evidence" value="ECO:0007669"/>
    <property type="project" value="UniProtKB-EC"/>
</dbReference>
<dbReference type="InterPro" id="IPR005483">
    <property type="entry name" value="CPSase_dom"/>
</dbReference>
<dbReference type="FunFam" id="3.20.20.140:FF:000036">
    <property type="entry name" value="Carbamoyl-phosphate synthase large chain"/>
    <property type="match status" value="1"/>
</dbReference>
<keyword evidence="15 37" id="KW-0547">Nucleotide-binding</keyword>
<dbReference type="InterPro" id="IPR058047">
    <property type="entry name" value="CPSase_preATP-grasp"/>
</dbReference>
<comment type="caution">
    <text evidence="41">The sequence shown here is derived from an EMBL/GenBank/DDBJ whole genome shotgun (WGS) entry which is preliminary data.</text>
</comment>
<dbReference type="SUPFAM" id="SSF52021">
    <property type="entry name" value="Carbamoyl phosphate synthetase, small subunit N-terminal domain"/>
    <property type="match status" value="1"/>
</dbReference>
<evidence type="ECO:0000256" key="36">
    <source>
        <dbReference type="ARBA" id="ARBA00074189"/>
    </source>
</evidence>
<dbReference type="Pfam" id="PF02729">
    <property type="entry name" value="OTCace_N"/>
    <property type="match status" value="1"/>
</dbReference>
<dbReference type="FunFam" id="3.40.50.20:FF:000002">
    <property type="entry name" value="Carbamoyl-phosphate synthase large chain"/>
    <property type="match status" value="1"/>
</dbReference>
<dbReference type="UniPathway" id="UPA00070">
    <property type="reaction ID" value="UER00115"/>
</dbReference>
<evidence type="ECO:0000256" key="28">
    <source>
        <dbReference type="ARBA" id="ARBA00044318"/>
    </source>
</evidence>
<keyword evidence="19" id="KW-0665">Pyrimidine biosynthesis</keyword>
<comment type="catalytic activity">
    <reaction evidence="33">
        <text>carbamoyl phosphate + L-aspartate = N-carbamoyl-L-aspartate + phosphate + H(+)</text>
        <dbReference type="Rhea" id="RHEA:20013"/>
        <dbReference type="ChEBI" id="CHEBI:15378"/>
        <dbReference type="ChEBI" id="CHEBI:29991"/>
        <dbReference type="ChEBI" id="CHEBI:32814"/>
        <dbReference type="ChEBI" id="CHEBI:43474"/>
        <dbReference type="ChEBI" id="CHEBI:58228"/>
        <dbReference type="EC" id="2.1.3.2"/>
    </reaction>
</comment>
<dbReference type="InterPro" id="IPR036897">
    <property type="entry name" value="CarbamoylP_synth_lsu_oligo_sf"/>
</dbReference>
<dbReference type="PROSITE" id="PS00866">
    <property type="entry name" value="CPSASE_1"/>
    <property type="match status" value="2"/>
</dbReference>
<feature type="domain" description="ATP-grasp" evidence="39">
    <location>
        <begin position="1003"/>
        <end position="1194"/>
    </location>
</feature>
<evidence type="ECO:0000256" key="35">
    <source>
        <dbReference type="ARBA" id="ARBA00058046"/>
    </source>
</evidence>
<dbReference type="InterPro" id="IPR036480">
    <property type="entry name" value="CarbP_synth_ssu_N_sf"/>
</dbReference>
<comment type="function">
    <text evidence="35">Large subunit of the arginine-specific carbamoyl phosphate synthase (CPSase). CPSase catalyzes the formation of carbamoyl phosphate from the ammonia moiety of glutamine, hydrogencarbonate, and phosphate donated by ATP, constituting the first step of 2 biosynthetic pathways, one leading to arginine and/or urea and the other to pyrimidine nucleotides. The large subunit (synthetase) binds the substrates ammonia (free or transferred from glutamine from the small subunit), hydrogencarbonate and ATP and carries out an ATP-coupled ligase reaction, activating hydrogencarbonate by forming carboxy phosphate which reacts with ammonia to form carbamoyl phosphate.</text>
</comment>
<evidence type="ECO:0000259" key="40">
    <source>
        <dbReference type="PROSITE" id="PS51855"/>
    </source>
</evidence>
<dbReference type="SUPFAM" id="SSF52335">
    <property type="entry name" value="Methylglyoxal synthase-like"/>
    <property type="match status" value="1"/>
</dbReference>
<dbReference type="NCBIfam" id="NF002032">
    <property type="entry name" value="PRK00856.1"/>
    <property type="match status" value="1"/>
</dbReference>
<evidence type="ECO:0000256" key="5">
    <source>
        <dbReference type="ARBA" id="ARBA00005077"/>
    </source>
</evidence>
<dbReference type="InterPro" id="IPR005479">
    <property type="entry name" value="CPAse_ATP-bd"/>
</dbReference>
<dbReference type="InterPro" id="IPR006132">
    <property type="entry name" value="Asp/Orn_carbamoyltranf_P-bd"/>
</dbReference>
<dbReference type="FunFam" id="3.40.50.20:FF:000001">
    <property type="entry name" value="Carbamoyl-phosphate synthase large chain"/>
    <property type="match status" value="1"/>
</dbReference>
<dbReference type="NCBIfam" id="TIGR00670">
    <property type="entry name" value="asp_carb_tr"/>
    <property type="match status" value="1"/>
</dbReference>
<comment type="subunit">
    <text evidence="25">Heterodimer composed of 2 chains; the small (or glutamine) chain promotes the hydrolysis of glutamine to ammonia, which is used by the large (or ammonia) chain to synthesize carbamoyl phosphate.</text>
</comment>
<dbReference type="FunFam" id="3.50.30.20:FF:000002">
    <property type="entry name" value="Carbamoyl-phosphate synthase 1, mitochondrial"/>
    <property type="match status" value="1"/>
</dbReference>
<comment type="pathway">
    <text evidence="5">Amino-acid biosynthesis; L-arginine biosynthesis; carbamoyl phosphate from bicarbonate: step 1/1.</text>
</comment>
<dbReference type="SUPFAM" id="SSF52317">
    <property type="entry name" value="Class I glutamine amidotransferase-like"/>
    <property type="match status" value="1"/>
</dbReference>
<evidence type="ECO:0000256" key="10">
    <source>
        <dbReference type="ARBA" id="ARBA00013008"/>
    </source>
</evidence>
<evidence type="ECO:0000256" key="12">
    <source>
        <dbReference type="ARBA" id="ARBA00022679"/>
    </source>
</evidence>
<evidence type="ECO:0000256" key="27">
    <source>
        <dbReference type="ARBA" id="ARBA00044249"/>
    </source>
</evidence>
<dbReference type="FunFam" id="3.40.50.1380:FF:000009">
    <property type="entry name" value="Carbamoyl-phosphate synthase, large subunit"/>
    <property type="match status" value="1"/>
</dbReference>
<dbReference type="Pfam" id="PF25596">
    <property type="entry name" value="CPSase_L_D1"/>
    <property type="match status" value="2"/>
</dbReference>
<dbReference type="InterPro" id="IPR002082">
    <property type="entry name" value="Asp_carbamoyltransf"/>
</dbReference>
<dbReference type="NCBIfam" id="NF003671">
    <property type="entry name" value="PRK05294.1"/>
    <property type="match status" value="1"/>
</dbReference>
<dbReference type="FunFam" id="3.40.50.1370:FF:000002">
    <property type="entry name" value="Aspartate carbamoyltransferase 2"/>
    <property type="match status" value="1"/>
</dbReference>
<keyword evidence="11" id="KW-0436">Ligase</keyword>
<comment type="subunit">
    <text evidence="6">Homohexamer.</text>
</comment>
<dbReference type="CDD" id="cd01744">
    <property type="entry name" value="GATase1_CPSase"/>
    <property type="match status" value="1"/>
</dbReference>
<dbReference type="FunFam" id="3.30.470.20:FF:000001">
    <property type="entry name" value="Carbamoyl-phosphate synthase large chain"/>
    <property type="match status" value="1"/>
</dbReference>
<dbReference type="Gene3D" id="3.40.50.1370">
    <property type="entry name" value="Aspartate/ornithine carbamoyltransferase"/>
    <property type="match status" value="2"/>
</dbReference>
<sequence>MAQLSVPITPPMESTGDVLMTLETQDGIALQGYSFGAAKPAAGEVVFQTGMVGYPESITDPSYEGQILVITYPLVGNYGVPDRELFDEDYEPALPKYFESNKIHIAGLVVAHYTEEYSHWLAKSSLGKWLQEQGIPAIYGVDTRSLTKRLREKGSTLGRLAIQNSDYKSEEIISQSKSNPQNWKKFFNVPEFDDPNVKNLVAKVSTDKPILYTPKKPMKILNWVKMVNQLESLSLIRGVELLVVPWDYDFTTEEYDGLFISNGPGDPAVMDKTVERLQKILKEGKTPVFGICLGHQLLARATGASTLKLKFGNRGHNIPCTSTISGRCYITSQNHGYAVDTATLSNGWKELFVNANDGSNEGIYHESKPFFSVQFHPESTPESFGFGIWWLSIGQAGEFDYSGSQAIKALKEEGIYTVLINPNIATIQTSKGLADKVYFLPVTPEFVRKVIKHERPDGIYCTFGGQTALSVGIALKDEFEGLGVKVLGTQIDTVITTEDRELFASAMAEINEKCARSEACNTVKEAVDAANAIGYPLIVRAAYALGGLGSGFADNEEELVALCNKAFATSPQVLVERSMKGWKEVEYEVVRDAFDNCITVCNMENFDPLGIHTGDSIVVAPSQTLSDEDYNMLRTTAVNVIRHLGVVGNEYCIIEVNARLSRSSALASKATGYPLAYTAAKLGLNIPLNEIKNSVTKSTSACFEPSLDYCVVKIPRWDLKKFTRVSALLSSSMKSVGEVMAIGRTFEEAIQKAIRSTDYHNLGFNKTAALMSIDIDQELQTPSDQRLFAIANALSDGYSVDKVWKLTNIDKWFLNKLDGLIKFGNKIASYGAKEDVPMSILRQAKQLGFEDRQIAKFLGSNEVAIRRLRKDAGIIPFVKQIDTVAAEFPAFTNYLIGSSVEFDWCAVRAIRTLRENNVKTVMINYNPETVSTDYDEADRLYFEPINLERVLDIYDLEQSSGVIISMGGQTSNNIALPLYRQNVKILGTSPEMIDSAENRYKFSRMLDRIGVDQPAWKELTSIDEAEDFAEKVGYPVLVRPSYVLSGAAMNTVYSKDDLASYLGQAVDVSPDYPVVITKYIENAKEIEMDAVAKDGKMIMHVVSEHVENAGVHSGDATLIVPPQDLDPETVRRIVEATAKIGKALDITGPYNIQFIAKDNDIKVIECNVRASRSFPFVSKVVGVDLIEMATKAMLDLPIVPYPGERLPEDYCAVKVPQFSFSRLAGADPVLGVEMASTGEVATFGKNKYEAYLKSLISTGFKLPKKNILFSIGSFKEKQELLPSIAKLHELGYKIFATAGTADFIKEHGIPVHYLEVLSKDEDQKSEYNLSQHLANNLIDLYVNLPSANRFRRPASYMSKGYESRRMAVDYAVPLVTNVKNAKLLVEAIARNISLEVSNRDAQTSHGTAILPGLINITSFATSFDDFEQTTKESLAAGFTFNAFLPHTQAGASVTDYRSLIDAIDAVGASAYTDYSVSIAASETNSQSVSDAADNAGSFLTAQFSSWPNNKPIITDAKTTDLASVLLLASLYNRSIHITGVSSKEDLDLIKMAKEKTLQVTCDVAVHSLFLSKDELDYPFLPNKQDQEYLWENLKDVDCFSIGVLPYLIAKASGTEIVPGMGIKEAVPLLLTAVKAGKLTIGDIVSKFHDNPAKIFNLPKQDAQVVLDLDRFATVEPVYPEFSKLRLRGAVERVSFHNETVVLDGSVLSQIALGKNEVVPRSRFGSTAGIPESPRLGNKRVSFSSDMRRPSLAPETPEPQPAIFEKLGSELVSQPIAGSLGEIAALSDYIRHNNTFLRNNIISVKDITRSDLHSLFTVAQEMRLAVERQGVLDLYKVETSTSFDAAMQRLGGRVVAVDHGSSSVKKGETLQDTIRTLSCYSDAIVLRHPSEESADIAAKYSPVPIINAGNGTKEHPTQALLDLFTIREELGTVNGITVTFMGDLKYGRPVHSLCHLLRHYQVRVQLVAPKELQIPAEIRQQLIDNNMLIAESEELTKEILARSDVLYCTRVQEERFADKEQYQRLKDTYIVDNKILSNAKQHMCVMHPLPRTNEIREEVDFDQRAAYFRQMRHGLFIRMALLAMVVGVDF</sequence>
<dbReference type="Gene3D" id="1.10.1030.10">
    <property type="entry name" value="Carbamoyl-phosphate synthetase, large subunit oligomerisation domain"/>
    <property type="match status" value="1"/>
</dbReference>
<comment type="pathway">
    <text evidence="4">Pyrimidine metabolism; UMP biosynthesis via de novo pathway; (S)-dihydroorotate from bicarbonate: step 3/3.</text>
</comment>
<dbReference type="Pfam" id="PF02142">
    <property type="entry name" value="MGS"/>
    <property type="match status" value="1"/>
</dbReference>
<dbReference type="Gene3D" id="3.30.1490.20">
    <property type="entry name" value="ATP-grasp fold, A domain"/>
    <property type="match status" value="1"/>
</dbReference>
<comment type="similarity">
    <text evidence="23">In the N-terminal section; belongs to the CarA family.</text>
</comment>
<accession>A0A8H6BWL0</accession>
<dbReference type="Gene3D" id="3.20.20.140">
    <property type="entry name" value="Metal-dependent hydrolases"/>
    <property type="match status" value="1"/>
</dbReference>
<protein>
    <recommendedName>
        <fullName evidence="36">Carbamoyl phosphate synthase arginine-specific large chain</fullName>
        <ecNumber evidence="10">2.1.3.2</ecNumber>
        <ecNumber evidence="9">3.5.1.2</ecNumber>
        <ecNumber evidence="8">3.5.2.3</ecNumber>
        <ecNumber evidence="26">6.3.4.16</ecNumber>
        <ecNumber evidence="7">6.3.5.5</ecNumber>
    </recommendedName>
    <alternativeName>
        <fullName evidence="28">Ammonium-dependent carbamoyl phosphate synthetase</fullName>
    </alternativeName>
    <alternativeName>
        <fullName evidence="27">Arginine-specific carbamoyl phosphate synthetase, ammonia chain</fullName>
    </alternativeName>
    <alternativeName>
        <fullName evidence="29">Glutamine-dependent carbamoyl phosphate synthetase</fullName>
    </alternativeName>
</protein>
<dbReference type="InterPro" id="IPR013815">
    <property type="entry name" value="ATP_grasp_subdomain_1"/>
</dbReference>
<dbReference type="GO" id="GO:0006526">
    <property type="term" value="P:L-arginine biosynthetic process"/>
    <property type="evidence" value="ECO:0007669"/>
    <property type="project" value="TreeGrafter"/>
</dbReference>
<dbReference type="InterPro" id="IPR035686">
    <property type="entry name" value="CPSase_GATase1"/>
</dbReference>
<name>A0A8H6BWL0_CANAX</name>
<evidence type="ECO:0000313" key="42">
    <source>
        <dbReference type="Proteomes" id="UP000536275"/>
    </source>
</evidence>
<keyword evidence="18 37" id="KW-0067">ATP-binding</keyword>
<comment type="catalytic activity">
    <reaction evidence="32">
        <text>hydrogencarbonate + L-glutamine + 2 ATP + H2O = carbamoyl phosphate + L-glutamate + 2 ADP + phosphate + 2 H(+)</text>
        <dbReference type="Rhea" id="RHEA:18633"/>
        <dbReference type="ChEBI" id="CHEBI:15377"/>
        <dbReference type="ChEBI" id="CHEBI:15378"/>
        <dbReference type="ChEBI" id="CHEBI:17544"/>
        <dbReference type="ChEBI" id="CHEBI:29985"/>
        <dbReference type="ChEBI" id="CHEBI:30616"/>
        <dbReference type="ChEBI" id="CHEBI:43474"/>
        <dbReference type="ChEBI" id="CHEBI:58228"/>
        <dbReference type="ChEBI" id="CHEBI:58359"/>
        <dbReference type="ChEBI" id="CHEBI:456216"/>
        <dbReference type="EC" id="6.3.5.5"/>
    </reaction>
</comment>
<evidence type="ECO:0000256" key="4">
    <source>
        <dbReference type="ARBA" id="ARBA00004880"/>
    </source>
</evidence>
<evidence type="ECO:0000256" key="9">
    <source>
        <dbReference type="ARBA" id="ARBA00012918"/>
    </source>
</evidence>
<dbReference type="SUPFAM" id="SSF56059">
    <property type="entry name" value="Glutathione synthetase ATP-binding domain-like"/>
    <property type="match status" value="2"/>
</dbReference>
<evidence type="ECO:0000256" key="11">
    <source>
        <dbReference type="ARBA" id="ARBA00022598"/>
    </source>
</evidence>
<evidence type="ECO:0000256" key="19">
    <source>
        <dbReference type="ARBA" id="ARBA00022975"/>
    </source>
</evidence>
<comment type="similarity">
    <text evidence="21">In the 3rd section; belongs to the metallo-dependent hydrolases superfamily. DHOase family. CAD subfamily.</text>
</comment>
<evidence type="ECO:0000256" key="8">
    <source>
        <dbReference type="ARBA" id="ARBA00012860"/>
    </source>
</evidence>
<dbReference type="InterPro" id="IPR036901">
    <property type="entry name" value="Asp/Orn_carbamoylTrfase_sf"/>
</dbReference>
<dbReference type="Gene3D" id="3.40.50.880">
    <property type="match status" value="1"/>
</dbReference>
<evidence type="ECO:0000256" key="1">
    <source>
        <dbReference type="ARBA" id="ARBA00001947"/>
    </source>
</evidence>
<comment type="similarity">
    <text evidence="24">In the 2nd section; belongs to the CarB family.</text>
</comment>
<evidence type="ECO:0000256" key="23">
    <source>
        <dbReference type="ARBA" id="ARBA00043984"/>
    </source>
</evidence>
<comment type="cofactor">
    <cofactor evidence="1">
        <name>Zn(2+)</name>
        <dbReference type="ChEBI" id="CHEBI:29105"/>
    </cofactor>
</comment>
<evidence type="ECO:0000259" key="39">
    <source>
        <dbReference type="PROSITE" id="PS50975"/>
    </source>
</evidence>
<dbReference type="InterPro" id="IPR032466">
    <property type="entry name" value="Metal_Hydrolase"/>
</dbReference>
<comment type="pathway">
    <text evidence="2">Pyrimidine metabolism; UMP biosynthesis via de novo pathway; (S)-dihydroorotate from bicarbonate: step 1/3.</text>
</comment>
<dbReference type="Gene3D" id="3.30.470.20">
    <property type="entry name" value="ATP-grasp fold, B domain"/>
    <property type="match status" value="2"/>
</dbReference>
<dbReference type="Pfam" id="PF00117">
    <property type="entry name" value="GATase"/>
    <property type="match status" value="1"/>
</dbReference>
<dbReference type="GO" id="GO:0016597">
    <property type="term" value="F:amino acid binding"/>
    <property type="evidence" value="ECO:0007669"/>
    <property type="project" value="InterPro"/>
</dbReference>
<dbReference type="GO" id="GO:0004151">
    <property type="term" value="F:dihydroorotase activity"/>
    <property type="evidence" value="ECO:0007669"/>
    <property type="project" value="UniProtKB-EC"/>
</dbReference>
<evidence type="ECO:0000256" key="17">
    <source>
        <dbReference type="ARBA" id="ARBA00022833"/>
    </source>
</evidence>
<dbReference type="SMART" id="SM00851">
    <property type="entry name" value="MGS"/>
    <property type="match status" value="1"/>
</dbReference>
<dbReference type="GO" id="GO:0005524">
    <property type="term" value="F:ATP binding"/>
    <property type="evidence" value="ECO:0007669"/>
    <property type="project" value="UniProtKB-UniRule"/>
</dbReference>
<dbReference type="EC" id="6.3.5.5" evidence="7"/>
<reference evidence="41 42" key="1">
    <citation type="submission" date="2020-03" db="EMBL/GenBank/DDBJ databases">
        <title>FDA dAtabase for Regulatory Grade micrObial Sequences (FDA-ARGOS): Supporting development and validation of Infectious Disease Dx tests.</title>
        <authorList>
            <person name="Campos J."/>
            <person name="Goldberg B."/>
            <person name="Tallon L."/>
            <person name="Sadzewicz L."/>
            <person name="Vavikolanu K."/>
            <person name="Mehta A."/>
            <person name="Aluvathingal J."/>
            <person name="Nadendla S."/>
            <person name="Nandy P."/>
            <person name="Geyer C."/>
            <person name="Yan Y."/>
            <person name="Sichtig H."/>
        </authorList>
    </citation>
    <scope>NUCLEOTIDE SEQUENCE [LARGE SCALE GENOMIC DNA]</scope>
    <source>
        <strain evidence="41 42">FDAARGOS_656</strain>
    </source>
</reference>
<dbReference type="InterPro" id="IPR011607">
    <property type="entry name" value="MGS-like_dom"/>
</dbReference>
<dbReference type="PRINTS" id="PR00098">
    <property type="entry name" value="CPSASE"/>
</dbReference>
<evidence type="ECO:0000256" key="18">
    <source>
        <dbReference type="ARBA" id="ARBA00022840"/>
    </source>
</evidence>
<dbReference type="SUPFAM" id="SSF51556">
    <property type="entry name" value="Metallo-dependent hydrolases"/>
    <property type="match status" value="1"/>
</dbReference>
<evidence type="ECO:0000256" key="6">
    <source>
        <dbReference type="ARBA" id="ARBA00011643"/>
    </source>
</evidence>
<dbReference type="EC" id="6.3.4.16" evidence="26"/>
<evidence type="ECO:0000256" key="16">
    <source>
        <dbReference type="ARBA" id="ARBA00022801"/>
    </source>
</evidence>
<comment type="catalytic activity">
    <reaction evidence="30">
        <text>hydrogencarbonate + NH4(+) + 2 ATP = carbamoyl phosphate + 2 ADP + phosphate + 2 H(+)</text>
        <dbReference type="Rhea" id="RHEA:18029"/>
        <dbReference type="ChEBI" id="CHEBI:15378"/>
        <dbReference type="ChEBI" id="CHEBI:17544"/>
        <dbReference type="ChEBI" id="CHEBI:28938"/>
        <dbReference type="ChEBI" id="CHEBI:30616"/>
        <dbReference type="ChEBI" id="CHEBI:43474"/>
        <dbReference type="ChEBI" id="CHEBI:58228"/>
        <dbReference type="ChEBI" id="CHEBI:456216"/>
        <dbReference type="EC" id="6.3.4.16"/>
    </reaction>
</comment>
<keyword evidence="16" id="KW-0378">Hydrolase</keyword>
<dbReference type="FunFam" id="1.10.1030.10:FF:000001">
    <property type="entry name" value="Carbamoyl-phosphate synthase large chain"/>
    <property type="match status" value="1"/>
</dbReference>
<comment type="pathway">
    <text evidence="3">Pyrimidine metabolism; UMP biosynthesis via de novo pathway; (S)-dihydroorotate from bicarbonate: step 2/3.</text>
</comment>
<dbReference type="SUPFAM" id="SSF52440">
    <property type="entry name" value="PreATP-grasp domain"/>
    <property type="match status" value="2"/>
</dbReference>
<dbReference type="InterPro" id="IPR017926">
    <property type="entry name" value="GATASE"/>
</dbReference>
<evidence type="ECO:0000256" key="38">
    <source>
        <dbReference type="SAM" id="MobiDB-lite"/>
    </source>
</evidence>
<dbReference type="GO" id="GO:0004070">
    <property type="term" value="F:aspartate carbamoyltransferase activity"/>
    <property type="evidence" value="ECO:0007669"/>
    <property type="project" value="UniProtKB-EC"/>
</dbReference>
<dbReference type="PRINTS" id="PR00099">
    <property type="entry name" value="CPSGATASE"/>
</dbReference>
<dbReference type="Pfam" id="PF00185">
    <property type="entry name" value="OTCace"/>
    <property type="match status" value="1"/>
</dbReference>
<comment type="catalytic activity">
    <reaction evidence="31">
        <text>(S)-dihydroorotate + H2O = N-carbamoyl-L-aspartate + H(+)</text>
        <dbReference type="Rhea" id="RHEA:24296"/>
        <dbReference type="ChEBI" id="CHEBI:15377"/>
        <dbReference type="ChEBI" id="CHEBI:15378"/>
        <dbReference type="ChEBI" id="CHEBI:30864"/>
        <dbReference type="ChEBI" id="CHEBI:32814"/>
        <dbReference type="EC" id="3.5.2.3"/>
    </reaction>
</comment>
<evidence type="ECO:0000256" key="32">
    <source>
        <dbReference type="ARBA" id="ARBA00048816"/>
    </source>
</evidence>
<dbReference type="PANTHER" id="PTHR11405">
    <property type="entry name" value="CARBAMOYLTRANSFERASE FAMILY MEMBER"/>
    <property type="match status" value="1"/>
</dbReference>
<evidence type="ECO:0000256" key="26">
    <source>
        <dbReference type="ARBA" id="ARBA00044063"/>
    </source>
</evidence>
<dbReference type="GO" id="GO:0004087">
    <property type="term" value="F:carbamoyl-phosphate synthase (ammonia) activity"/>
    <property type="evidence" value="ECO:0007669"/>
    <property type="project" value="UniProtKB-EC"/>
</dbReference>
<dbReference type="NCBIfam" id="NF009475">
    <property type="entry name" value="PRK12838.1"/>
    <property type="match status" value="1"/>
</dbReference>
<keyword evidence="17" id="KW-0862">Zinc</keyword>
<dbReference type="PRINTS" id="PR00100">
    <property type="entry name" value="AOTCASE"/>
</dbReference>
<dbReference type="Gene3D" id="3.40.50.20">
    <property type="match status" value="2"/>
</dbReference>
<dbReference type="SUPFAM" id="SSF48108">
    <property type="entry name" value="Carbamoyl phosphate synthetase, large subunit connection domain"/>
    <property type="match status" value="1"/>
</dbReference>
<evidence type="ECO:0000313" key="41">
    <source>
        <dbReference type="EMBL" id="KAF6066667.1"/>
    </source>
</evidence>
<keyword evidence="20" id="KW-0511">Multifunctional enzyme</keyword>
<dbReference type="EMBL" id="JABWAD010000055">
    <property type="protein sequence ID" value="KAF6066667.1"/>
    <property type="molecule type" value="Genomic_DNA"/>
</dbReference>
<dbReference type="Gene3D" id="3.40.50.1380">
    <property type="entry name" value="Methylglyoxal synthase-like domain"/>
    <property type="match status" value="1"/>
</dbReference>
<dbReference type="NCBIfam" id="TIGR01368">
    <property type="entry name" value="CPSaseIIsmall"/>
    <property type="match status" value="1"/>
</dbReference>
<keyword evidence="12" id="KW-0808">Transferase</keyword>
<dbReference type="InterPro" id="IPR006130">
    <property type="entry name" value="Asp/Orn_carbamoylTrfase"/>
</dbReference>
<evidence type="ECO:0000256" key="13">
    <source>
        <dbReference type="ARBA" id="ARBA00022723"/>
    </source>
</evidence>
<dbReference type="SUPFAM" id="SSF53671">
    <property type="entry name" value="Aspartate/ornithine carbamoyltransferase"/>
    <property type="match status" value="1"/>
</dbReference>
<dbReference type="EC" id="2.1.3.2" evidence="10"/>
<dbReference type="Pfam" id="PF02786">
    <property type="entry name" value="CPSase_L_D2"/>
    <property type="match status" value="2"/>
</dbReference>
<dbReference type="FunFam" id="3.30.1490.20:FF:000001">
    <property type="entry name" value="Carbamoyl-phosphate synthase large chain"/>
    <property type="match status" value="1"/>
</dbReference>
<dbReference type="GO" id="GO:0006541">
    <property type="term" value="P:glutamine metabolic process"/>
    <property type="evidence" value="ECO:0007669"/>
    <property type="project" value="InterPro"/>
</dbReference>
<dbReference type="InterPro" id="IPR011761">
    <property type="entry name" value="ATP-grasp"/>
</dbReference>
<evidence type="ECO:0000256" key="31">
    <source>
        <dbReference type="ARBA" id="ARBA00048492"/>
    </source>
</evidence>
<evidence type="ECO:0000256" key="30">
    <source>
        <dbReference type="ARBA" id="ARBA00047359"/>
    </source>
</evidence>
<feature type="region of interest" description="Disordered" evidence="38">
    <location>
        <begin position="1728"/>
        <end position="1758"/>
    </location>
</feature>
<evidence type="ECO:0000256" key="22">
    <source>
        <dbReference type="ARBA" id="ARBA00043979"/>
    </source>
</evidence>
<evidence type="ECO:0000256" key="21">
    <source>
        <dbReference type="ARBA" id="ARBA00043968"/>
    </source>
</evidence>
<evidence type="ECO:0000256" key="15">
    <source>
        <dbReference type="ARBA" id="ARBA00022741"/>
    </source>
</evidence>
<organism evidence="41 42">
    <name type="scientific">Candida albicans</name>
    <name type="common">Yeast</name>
    <dbReference type="NCBI Taxonomy" id="5476"/>
    <lineage>
        <taxon>Eukaryota</taxon>
        <taxon>Fungi</taxon>
        <taxon>Dikarya</taxon>
        <taxon>Ascomycota</taxon>
        <taxon>Saccharomycotina</taxon>
        <taxon>Pichiomycetes</taxon>
        <taxon>Debaryomycetaceae</taxon>
        <taxon>Candida/Lodderomyces clade</taxon>
        <taxon>Candida</taxon>
    </lineage>
</organism>
<dbReference type="InterPro" id="IPR006131">
    <property type="entry name" value="Asp_carbamoyltransf_Asp/Orn-bd"/>
</dbReference>
<evidence type="ECO:0000256" key="20">
    <source>
        <dbReference type="ARBA" id="ARBA00023268"/>
    </source>
</evidence>
<dbReference type="InterPro" id="IPR002474">
    <property type="entry name" value="CarbamoylP_synth_ssu_N"/>
</dbReference>
<dbReference type="InterPro" id="IPR016185">
    <property type="entry name" value="PreATP-grasp_dom_sf"/>
</dbReference>
<evidence type="ECO:0000256" key="34">
    <source>
        <dbReference type="ARBA" id="ARBA00049534"/>
    </source>
</evidence>
<dbReference type="PROSITE" id="PS00867">
    <property type="entry name" value="CPSASE_2"/>
    <property type="match status" value="2"/>
</dbReference>